<evidence type="ECO:0000313" key="3">
    <source>
        <dbReference type="Proteomes" id="UP000178776"/>
    </source>
</evidence>
<dbReference type="Gene3D" id="3.30.470.20">
    <property type="entry name" value="ATP-grasp fold, B domain"/>
    <property type="match status" value="1"/>
</dbReference>
<dbReference type="STRING" id="1108595.BKX93_09990"/>
<dbReference type="Pfam" id="PF08443">
    <property type="entry name" value="RimK"/>
    <property type="match status" value="1"/>
</dbReference>
<feature type="domain" description="ATP-grasp fold RimK-type" evidence="1">
    <location>
        <begin position="175"/>
        <end position="270"/>
    </location>
</feature>
<dbReference type="InterPro" id="IPR013651">
    <property type="entry name" value="ATP-grasp_RimK-type"/>
</dbReference>
<dbReference type="AlphaFoldDB" id="A0A1D9LGI1"/>
<gene>
    <name evidence="2" type="ORF">BKX93_09990</name>
</gene>
<reference evidence="2 3" key="1">
    <citation type="submission" date="2016-10" db="EMBL/GenBank/DDBJ databases">
        <title>Chromobacterium muskegensis sp. nov., an insecticidal bacterium isolated from Sphagnum bogs.</title>
        <authorList>
            <person name="Sparks M.E."/>
            <person name="Blackburn M.B."/>
            <person name="Gundersen-Rindal D.E."/>
            <person name="Mitchell A."/>
            <person name="Farrar R."/>
            <person name="Kuhar D."/>
        </authorList>
    </citation>
    <scope>NUCLEOTIDE SEQUENCE [LARGE SCALE GENOMIC DNA]</scope>
    <source>
        <strain evidence="2 3">21-1</strain>
    </source>
</reference>
<proteinExistence type="predicted"/>
<dbReference type="RefSeq" id="WP_070979665.1">
    <property type="nucleotide sequence ID" value="NZ_CP017707.1"/>
</dbReference>
<dbReference type="Proteomes" id="UP000178776">
    <property type="component" value="Chromosome"/>
</dbReference>
<evidence type="ECO:0000313" key="2">
    <source>
        <dbReference type="EMBL" id="AOZ50294.1"/>
    </source>
</evidence>
<dbReference type="EMBL" id="CP017707">
    <property type="protein sequence ID" value="AOZ50294.1"/>
    <property type="molecule type" value="Genomic_DNA"/>
</dbReference>
<dbReference type="KEGG" id="cvc:BKX93_09990"/>
<name>A0A1D9LGI1_9NEIS</name>
<evidence type="ECO:0000259" key="1">
    <source>
        <dbReference type="Pfam" id="PF08443"/>
    </source>
</evidence>
<sequence length="302" mass="34515">MLFDVAVLTDSRQLEHKPEDWYSRQVHHEDGLVLDALRDAGLTVCRLAWDDAGFDWRQARSLLFRTTWDYFERFGEFSPWLSRASRQCRLFNAAELIRWNLDKRYLVELQNKGVAVVPTLYIEKGERRTLAQLADTSGWNELILKPAVSGNARHTYRFDAGDSQRLECAFGDLIEREAMLLQPFQRQVLEQGELSLMVVDGRYSHAIRKTPKPGDFRVQDDHGGSVHPHQASAEEIAFAEAAVRAAPFDVLYARVDLVRDGQGRLAVMELEMIEPELFFRFRPEAAGLLAAGLRRRLADNAA</sequence>
<protein>
    <recommendedName>
        <fullName evidence="1">ATP-grasp fold RimK-type domain-containing protein</fullName>
    </recommendedName>
</protein>
<dbReference type="PANTHER" id="PTHR39217">
    <property type="match status" value="1"/>
</dbReference>
<dbReference type="PANTHER" id="PTHR39217:SF1">
    <property type="entry name" value="GLUTATHIONE SYNTHETASE"/>
    <property type="match status" value="1"/>
</dbReference>
<dbReference type="GeneID" id="68841547"/>
<dbReference type="InterPro" id="IPR053191">
    <property type="entry name" value="DcsG_Biosynth_Enzyme"/>
</dbReference>
<organism evidence="2 3">
    <name type="scientific">Chromobacterium vaccinii</name>
    <dbReference type="NCBI Taxonomy" id="1108595"/>
    <lineage>
        <taxon>Bacteria</taxon>
        <taxon>Pseudomonadati</taxon>
        <taxon>Pseudomonadota</taxon>
        <taxon>Betaproteobacteria</taxon>
        <taxon>Neisseriales</taxon>
        <taxon>Chromobacteriaceae</taxon>
        <taxon>Chromobacterium</taxon>
    </lineage>
</organism>
<dbReference type="SUPFAM" id="SSF56059">
    <property type="entry name" value="Glutathione synthetase ATP-binding domain-like"/>
    <property type="match status" value="1"/>
</dbReference>
<accession>A0A1D9LGI1</accession>